<dbReference type="OrthoDB" id="192297at2"/>
<dbReference type="Pfam" id="PF13340">
    <property type="entry name" value="DUF4096"/>
    <property type="match status" value="1"/>
</dbReference>
<reference evidence="2 3" key="1">
    <citation type="submission" date="2017-07" db="EMBL/GenBank/DDBJ databases">
        <title>Paenibacillus herberti R33 genome sequencing and assembly.</title>
        <authorList>
            <person name="Su W."/>
        </authorList>
    </citation>
    <scope>NUCLEOTIDE SEQUENCE [LARGE SCALE GENOMIC DNA]</scope>
    <source>
        <strain evidence="2 3">R33</strain>
    </source>
</reference>
<comment type="caution">
    <text evidence="2">The sequence shown here is derived from an EMBL/GenBank/DDBJ whole genome shotgun (WGS) entry which is preliminary data.</text>
</comment>
<proteinExistence type="predicted"/>
<evidence type="ECO:0000259" key="1">
    <source>
        <dbReference type="Pfam" id="PF13340"/>
    </source>
</evidence>
<dbReference type="PANTHER" id="PTHR46637">
    <property type="entry name" value="TIS1421-TRANSPOSASE PROTEIN A"/>
    <property type="match status" value="1"/>
</dbReference>
<evidence type="ECO:0000313" key="3">
    <source>
        <dbReference type="Proteomes" id="UP000215145"/>
    </source>
</evidence>
<sequence length="143" mass="16856">MLNAMLWAARTGAPWRDLPEYYGSWFKAYSRFRRWQKSGVWDKILEHVSIEPDFELVLIDTTIVRVHQHGSGVKGGSIPKPWIDPRWIKHQNPCRCRRTWESASILADRAYDINRILDLLHHQKATPIIPSKKNRRKPRQGAY</sequence>
<dbReference type="EMBL" id="NMUQ01000001">
    <property type="protein sequence ID" value="OXM15493.1"/>
    <property type="molecule type" value="Genomic_DNA"/>
</dbReference>
<dbReference type="InterPro" id="IPR025161">
    <property type="entry name" value="IS402-like_dom"/>
</dbReference>
<accession>A0A229NZU0</accession>
<organism evidence="2 3">
    <name type="scientific">Paenibacillus herberti</name>
    <dbReference type="NCBI Taxonomy" id="1619309"/>
    <lineage>
        <taxon>Bacteria</taxon>
        <taxon>Bacillati</taxon>
        <taxon>Bacillota</taxon>
        <taxon>Bacilli</taxon>
        <taxon>Bacillales</taxon>
        <taxon>Paenibacillaceae</taxon>
        <taxon>Paenibacillus</taxon>
    </lineage>
</organism>
<dbReference type="Proteomes" id="UP000215145">
    <property type="component" value="Unassembled WGS sequence"/>
</dbReference>
<protein>
    <recommendedName>
        <fullName evidence="1">Insertion element IS402-like domain-containing protein</fullName>
    </recommendedName>
</protein>
<evidence type="ECO:0000313" key="2">
    <source>
        <dbReference type="EMBL" id="OXM15493.1"/>
    </source>
</evidence>
<gene>
    <name evidence="2" type="ORF">CGZ75_01775</name>
</gene>
<dbReference type="InterPro" id="IPR052909">
    <property type="entry name" value="Transposase_6_like"/>
</dbReference>
<name>A0A229NZU0_9BACL</name>
<keyword evidence="3" id="KW-1185">Reference proteome</keyword>
<dbReference type="PANTHER" id="PTHR46637:SF1">
    <property type="entry name" value="BLL5188 PROTEIN"/>
    <property type="match status" value="1"/>
</dbReference>
<feature type="domain" description="Insertion element IS402-like" evidence="1">
    <location>
        <begin position="1"/>
        <end position="44"/>
    </location>
</feature>
<dbReference type="AlphaFoldDB" id="A0A229NZU0"/>